<dbReference type="SUPFAM" id="SSF55073">
    <property type="entry name" value="Nucleotide cyclase"/>
    <property type="match status" value="1"/>
</dbReference>
<proteinExistence type="predicted"/>
<comment type="caution">
    <text evidence="3">The sequence shown here is derived from an EMBL/GenBank/DDBJ whole genome shotgun (WGS) entry which is preliminary data.</text>
</comment>
<feature type="domain" description="GGDEF" evidence="2">
    <location>
        <begin position="360"/>
        <end position="496"/>
    </location>
</feature>
<accession>A0ABW4XI80</accession>
<dbReference type="InterPro" id="IPR043128">
    <property type="entry name" value="Rev_trsase/Diguanyl_cyclase"/>
</dbReference>
<gene>
    <name evidence="3" type="ORF">ACFSJ3_04575</name>
</gene>
<dbReference type="PANTHER" id="PTHR45138:SF24">
    <property type="entry name" value="DIGUANYLATE CYCLASE DGCC-RELATED"/>
    <property type="match status" value="1"/>
</dbReference>
<evidence type="ECO:0000313" key="4">
    <source>
        <dbReference type="Proteomes" id="UP001597380"/>
    </source>
</evidence>
<dbReference type="Proteomes" id="UP001597380">
    <property type="component" value="Unassembled WGS sequence"/>
</dbReference>
<protein>
    <recommendedName>
        <fullName evidence="1">diguanylate cyclase</fullName>
        <ecNumber evidence="1">2.7.7.65</ecNumber>
    </recommendedName>
</protein>
<organism evidence="3 4">
    <name type="scientific">Corallincola platygyrae</name>
    <dbReference type="NCBI Taxonomy" id="1193278"/>
    <lineage>
        <taxon>Bacteria</taxon>
        <taxon>Pseudomonadati</taxon>
        <taxon>Pseudomonadota</taxon>
        <taxon>Gammaproteobacteria</taxon>
        <taxon>Alteromonadales</taxon>
        <taxon>Psychromonadaceae</taxon>
        <taxon>Corallincola</taxon>
    </lineage>
</organism>
<dbReference type="InterPro" id="IPR000160">
    <property type="entry name" value="GGDEF_dom"/>
</dbReference>
<dbReference type="EMBL" id="JBHUHT010000008">
    <property type="protein sequence ID" value="MFD2095250.1"/>
    <property type="molecule type" value="Genomic_DNA"/>
</dbReference>
<sequence>MTKITVRLIGLFVLAFSLGLLTLLSVRVLWFQPAQISATDQLDRAQLERYRLLLNAEHSLLTEKAKRLTPDDLSAPNNNASRWYNVAWLLDADQKLVAAWGIDPNSGNRITEDRLTLLLSQLLNGLDSEKNSALSWFNTPSGPAMIVDTHTATGYRAIALQLWTATRIDVWESEQGENARVIWLHDKNTQANLRRAAAALEPYQQRSPVRASGMLRWVINDIDGNPLMLWEVKAETSPPLGLGNAQLMLLVGWVLALTLLAVLVHRQFITPVKSLKQALQQRNLESDYHHPVTLNGNSFGLVRECNQFLAHIQLQDNKLLKLSHQVELLSKTDTLTGLANRQRLEEFLAQEWARASQLGTNLCFGVCDLDMFKSFNERYGVAMGDTALKEVARTLEGNLHRATDLVARLSGATFAIVLTDTDKPGAQVVGEKLIQAIIQLQIANVDSEHKVLTISVGCVPAVPQGPCVIEKLLSQANTTLQKAKKQGGNRVSVTSYEP</sequence>
<dbReference type="InterPro" id="IPR050469">
    <property type="entry name" value="Diguanylate_Cyclase"/>
</dbReference>
<dbReference type="PANTHER" id="PTHR45138">
    <property type="entry name" value="REGULATORY COMPONENTS OF SENSORY TRANSDUCTION SYSTEM"/>
    <property type="match status" value="1"/>
</dbReference>
<keyword evidence="4" id="KW-1185">Reference proteome</keyword>
<dbReference type="SMART" id="SM00267">
    <property type="entry name" value="GGDEF"/>
    <property type="match status" value="1"/>
</dbReference>
<evidence type="ECO:0000259" key="2">
    <source>
        <dbReference type="PROSITE" id="PS50887"/>
    </source>
</evidence>
<name>A0ABW4XI80_9GAMM</name>
<dbReference type="InterPro" id="IPR029787">
    <property type="entry name" value="Nucleotide_cyclase"/>
</dbReference>
<reference evidence="4" key="1">
    <citation type="journal article" date="2019" name="Int. J. Syst. Evol. Microbiol.">
        <title>The Global Catalogue of Microorganisms (GCM) 10K type strain sequencing project: providing services to taxonomists for standard genome sequencing and annotation.</title>
        <authorList>
            <consortium name="The Broad Institute Genomics Platform"/>
            <consortium name="The Broad Institute Genome Sequencing Center for Infectious Disease"/>
            <person name="Wu L."/>
            <person name="Ma J."/>
        </authorList>
    </citation>
    <scope>NUCLEOTIDE SEQUENCE [LARGE SCALE GENOMIC DNA]</scope>
    <source>
        <strain evidence="4">CGMCC 1.10992</strain>
    </source>
</reference>
<dbReference type="CDD" id="cd01949">
    <property type="entry name" value="GGDEF"/>
    <property type="match status" value="1"/>
</dbReference>
<dbReference type="NCBIfam" id="TIGR00254">
    <property type="entry name" value="GGDEF"/>
    <property type="match status" value="1"/>
</dbReference>
<dbReference type="Gene3D" id="3.30.70.270">
    <property type="match status" value="1"/>
</dbReference>
<dbReference type="PROSITE" id="PS50887">
    <property type="entry name" value="GGDEF"/>
    <property type="match status" value="1"/>
</dbReference>
<evidence type="ECO:0000256" key="1">
    <source>
        <dbReference type="ARBA" id="ARBA00012528"/>
    </source>
</evidence>
<dbReference type="RefSeq" id="WP_345338408.1">
    <property type="nucleotide sequence ID" value="NZ_BAABLI010000005.1"/>
</dbReference>
<dbReference type="Pfam" id="PF00990">
    <property type="entry name" value="GGDEF"/>
    <property type="match status" value="1"/>
</dbReference>
<evidence type="ECO:0000313" key="3">
    <source>
        <dbReference type="EMBL" id="MFD2095250.1"/>
    </source>
</evidence>
<dbReference type="EC" id="2.7.7.65" evidence="1"/>